<dbReference type="Gene3D" id="3.90.870.10">
    <property type="entry name" value="DHBP synthase"/>
    <property type="match status" value="1"/>
</dbReference>
<dbReference type="GO" id="GO:0000049">
    <property type="term" value="F:tRNA binding"/>
    <property type="evidence" value="ECO:0007669"/>
    <property type="project" value="TreeGrafter"/>
</dbReference>
<dbReference type="Gene3D" id="3.40.50.11030">
    <property type="entry name" value="Threonylcarbamoyl-AMP synthase, C-terminal domain"/>
    <property type="match status" value="1"/>
</dbReference>
<dbReference type="InterPro" id="IPR017945">
    <property type="entry name" value="DHBP_synth_RibB-like_a/b_dom"/>
</dbReference>
<evidence type="ECO:0000313" key="16">
    <source>
        <dbReference type="Proteomes" id="UP001150925"/>
    </source>
</evidence>
<comment type="similarity">
    <text evidence="2">Belongs to the SUA5 family.</text>
</comment>
<dbReference type="NCBIfam" id="TIGR00057">
    <property type="entry name" value="L-threonylcarbamoyladenylate synthase"/>
    <property type="match status" value="1"/>
</dbReference>
<evidence type="ECO:0000256" key="5">
    <source>
        <dbReference type="ARBA" id="ARBA00022490"/>
    </source>
</evidence>
<dbReference type="PANTHER" id="PTHR17490:SF16">
    <property type="entry name" value="THREONYLCARBAMOYL-AMP SYNTHASE"/>
    <property type="match status" value="1"/>
</dbReference>
<keyword evidence="10" id="KW-0067">ATP-binding</keyword>
<comment type="subcellular location">
    <subcellularLocation>
        <location evidence="1">Cytoplasm</location>
    </subcellularLocation>
</comment>
<dbReference type="EC" id="2.7.7.87" evidence="3"/>
<evidence type="ECO:0000256" key="13">
    <source>
        <dbReference type="ARBA" id="ARBA00056339"/>
    </source>
</evidence>
<evidence type="ECO:0000256" key="8">
    <source>
        <dbReference type="ARBA" id="ARBA00022695"/>
    </source>
</evidence>
<keyword evidence="8" id="KW-0548">Nucleotidyltransferase</keyword>
<evidence type="ECO:0000256" key="6">
    <source>
        <dbReference type="ARBA" id="ARBA00022679"/>
    </source>
</evidence>
<dbReference type="OrthoDB" id="412787at2759"/>
<dbReference type="InterPro" id="IPR038385">
    <property type="entry name" value="Sua5/YwlC_C"/>
</dbReference>
<dbReference type="InterPro" id="IPR050156">
    <property type="entry name" value="TC-AMP_synthase_SUA5"/>
</dbReference>
<dbReference type="Pfam" id="PF03481">
    <property type="entry name" value="Sua5_C"/>
    <property type="match status" value="1"/>
</dbReference>
<evidence type="ECO:0000256" key="12">
    <source>
        <dbReference type="ARBA" id="ARBA00048366"/>
    </source>
</evidence>
<keyword evidence="5" id="KW-0963">Cytoplasm</keyword>
<organism evidence="15 16">
    <name type="scientific">Dispira parvispora</name>
    <dbReference type="NCBI Taxonomy" id="1520584"/>
    <lineage>
        <taxon>Eukaryota</taxon>
        <taxon>Fungi</taxon>
        <taxon>Fungi incertae sedis</taxon>
        <taxon>Zoopagomycota</taxon>
        <taxon>Kickxellomycotina</taxon>
        <taxon>Dimargaritomycetes</taxon>
        <taxon>Dimargaritales</taxon>
        <taxon>Dimargaritaceae</taxon>
        <taxon>Dispira</taxon>
    </lineage>
</organism>
<evidence type="ECO:0000259" key="14">
    <source>
        <dbReference type="PROSITE" id="PS51163"/>
    </source>
</evidence>
<evidence type="ECO:0000256" key="11">
    <source>
        <dbReference type="ARBA" id="ARBA00029774"/>
    </source>
</evidence>
<dbReference type="FunFam" id="3.90.870.10:FF:000008">
    <property type="entry name" value="Threonylcarbamoyl-AMP synthase"/>
    <property type="match status" value="1"/>
</dbReference>
<dbReference type="Pfam" id="PF01300">
    <property type="entry name" value="Sua5_yciO_yrdC"/>
    <property type="match status" value="1"/>
</dbReference>
<dbReference type="GO" id="GO:0002949">
    <property type="term" value="P:tRNA threonylcarbamoyladenosine modification"/>
    <property type="evidence" value="ECO:0007669"/>
    <property type="project" value="UniProtKB-ARBA"/>
</dbReference>
<evidence type="ECO:0000313" key="15">
    <source>
        <dbReference type="EMBL" id="KAJ1969899.1"/>
    </source>
</evidence>
<dbReference type="GO" id="GO:0061710">
    <property type="term" value="F:L-threonylcarbamoyladenylate synthase"/>
    <property type="evidence" value="ECO:0007669"/>
    <property type="project" value="UniProtKB-EC"/>
</dbReference>
<dbReference type="AlphaFoldDB" id="A0A9W8AX87"/>
<evidence type="ECO:0000256" key="10">
    <source>
        <dbReference type="ARBA" id="ARBA00022840"/>
    </source>
</evidence>
<dbReference type="InterPro" id="IPR006070">
    <property type="entry name" value="Sua5-like_dom"/>
</dbReference>
<dbReference type="PANTHER" id="PTHR17490">
    <property type="entry name" value="SUA5"/>
    <property type="match status" value="1"/>
</dbReference>
<evidence type="ECO:0000256" key="9">
    <source>
        <dbReference type="ARBA" id="ARBA00022741"/>
    </source>
</evidence>
<keyword evidence="9" id="KW-0547">Nucleotide-binding</keyword>
<feature type="domain" description="YrdC-like" evidence="14">
    <location>
        <begin position="69"/>
        <end position="257"/>
    </location>
</feature>
<dbReference type="SUPFAM" id="SSF55821">
    <property type="entry name" value="YrdC/RibB"/>
    <property type="match status" value="1"/>
</dbReference>
<evidence type="ECO:0000256" key="4">
    <source>
        <dbReference type="ARBA" id="ARBA00015492"/>
    </source>
</evidence>
<dbReference type="GO" id="GO:0003725">
    <property type="term" value="F:double-stranded RNA binding"/>
    <property type="evidence" value="ECO:0007669"/>
    <property type="project" value="InterPro"/>
</dbReference>
<proteinExistence type="inferred from homology"/>
<dbReference type="EMBL" id="JANBPY010000015">
    <property type="protein sequence ID" value="KAJ1969899.1"/>
    <property type="molecule type" value="Genomic_DNA"/>
</dbReference>
<comment type="caution">
    <text evidence="15">The sequence shown here is derived from an EMBL/GenBank/DDBJ whole genome shotgun (WGS) entry which is preliminary data.</text>
</comment>
<evidence type="ECO:0000256" key="7">
    <source>
        <dbReference type="ARBA" id="ARBA00022694"/>
    </source>
</evidence>
<dbReference type="Proteomes" id="UP001150925">
    <property type="component" value="Unassembled WGS sequence"/>
</dbReference>
<accession>A0A9W8AX87</accession>
<evidence type="ECO:0000256" key="1">
    <source>
        <dbReference type="ARBA" id="ARBA00004496"/>
    </source>
</evidence>
<comment type="function">
    <text evidence="13">Required for the formation of a threonylcarbamoyl group on adenosine at position 37 (t(6)A37) in tRNAs that read codons beginning with adenine. Likely catalyzes the conversion of L-threonine, HCO(3)(-)/CO(2) and ATP to give threonylcarbamoyl-AMP (TC-AMP) as the acyladenylate intermediate, with the release of diphosphate. Required for normal translation, by ensuring translation fidelity at the level of codon recognition, appropriate translation initiation selection and maintenance of reading frame. Also involved in telomere replication. Binds to single-stranded telomeric (ssTG) DNA and positively regulates telomere length.</text>
</comment>
<evidence type="ECO:0000256" key="3">
    <source>
        <dbReference type="ARBA" id="ARBA00012584"/>
    </source>
</evidence>
<sequence length="445" mass="49363">MTHSPHQPTNVIGVDPTSLSFGQPDAIDQAQLFIHHQALPCPDPTYPVRDLSDTPHPATVTGNNAHQVPKWLQEASRLLHSNQAVALPTETVYGLAANALCPEAVEKIYRLKNRPADNPLIIHVASLAMLRALLPDRRIPTVYKDLIARYWPGPLTLLMPRSALIPDVVTCGQATVAVRFPAHPVARAVIAYTGLPLAAPSANSSGKPSPTLAQHVWDDLRERVPLILDAGQCEWGIESTVVDGLRVSPAILRPGGVTLEQIQKVVGFRDCQVYRKNFTDSRLEQTPTTPGMKYRHYSPNAQVVLLERRTLSDDVHPLTNEQEEADYESSHKEFLQAAQNEMERLALTATPQGLTFGLLSVHPDRSLITTPIVPAHCQLHVRSMTDWSKDPTHSDQPCSRHLFKSFREFDQLGVHYILVEGTSEAHEGLALMNRLRKAATRTVYY</sequence>
<protein>
    <recommendedName>
        <fullName evidence="4">Threonylcarbamoyl-AMP synthase</fullName>
        <ecNumber evidence="3">2.7.7.87</ecNumber>
    </recommendedName>
    <alternativeName>
        <fullName evidence="11">L-threonylcarbamoyladenylate synthase</fullName>
    </alternativeName>
</protein>
<dbReference type="GO" id="GO:0005737">
    <property type="term" value="C:cytoplasm"/>
    <property type="evidence" value="ECO:0007669"/>
    <property type="project" value="UniProtKB-SubCell"/>
</dbReference>
<keyword evidence="16" id="KW-1185">Reference proteome</keyword>
<gene>
    <name evidence="15" type="ORF">IWQ62_000332</name>
</gene>
<dbReference type="GO" id="GO:0005524">
    <property type="term" value="F:ATP binding"/>
    <property type="evidence" value="ECO:0007669"/>
    <property type="project" value="UniProtKB-KW"/>
</dbReference>
<keyword evidence="7" id="KW-0819">tRNA processing</keyword>
<dbReference type="PROSITE" id="PS51163">
    <property type="entry name" value="YRDC"/>
    <property type="match status" value="1"/>
</dbReference>
<keyword evidence="6" id="KW-0808">Transferase</keyword>
<dbReference type="InterPro" id="IPR005145">
    <property type="entry name" value="Sua5_C"/>
</dbReference>
<comment type="catalytic activity">
    <reaction evidence="12">
        <text>L-threonine + hydrogencarbonate + ATP = L-threonylcarbamoyladenylate + diphosphate + H2O</text>
        <dbReference type="Rhea" id="RHEA:36407"/>
        <dbReference type="ChEBI" id="CHEBI:15377"/>
        <dbReference type="ChEBI" id="CHEBI:17544"/>
        <dbReference type="ChEBI" id="CHEBI:30616"/>
        <dbReference type="ChEBI" id="CHEBI:33019"/>
        <dbReference type="ChEBI" id="CHEBI:57926"/>
        <dbReference type="ChEBI" id="CHEBI:73682"/>
        <dbReference type="EC" id="2.7.7.87"/>
    </reaction>
</comment>
<reference evidence="15" key="1">
    <citation type="submission" date="2022-07" db="EMBL/GenBank/DDBJ databases">
        <title>Phylogenomic reconstructions and comparative analyses of Kickxellomycotina fungi.</title>
        <authorList>
            <person name="Reynolds N.K."/>
            <person name="Stajich J.E."/>
            <person name="Barry K."/>
            <person name="Grigoriev I.V."/>
            <person name="Crous P."/>
            <person name="Smith M.E."/>
        </authorList>
    </citation>
    <scope>NUCLEOTIDE SEQUENCE</scope>
    <source>
        <strain evidence="15">RSA 1196</strain>
    </source>
</reference>
<dbReference type="GO" id="GO:0006450">
    <property type="term" value="P:regulation of translational fidelity"/>
    <property type="evidence" value="ECO:0007669"/>
    <property type="project" value="TreeGrafter"/>
</dbReference>
<name>A0A9W8AX87_9FUNG</name>
<evidence type="ECO:0000256" key="2">
    <source>
        <dbReference type="ARBA" id="ARBA00007663"/>
    </source>
</evidence>